<evidence type="ECO:0000313" key="4">
    <source>
        <dbReference type="EMBL" id="BCB86835.1"/>
    </source>
</evidence>
<keyword evidence="5" id="KW-1185">Reference proteome</keyword>
<dbReference type="KEGG" id="psuu:Psuf_041480"/>
<dbReference type="EMBL" id="AP022871">
    <property type="protein sequence ID" value="BCB86835.1"/>
    <property type="molecule type" value="Genomic_DNA"/>
</dbReference>
<gene>
    <name evidence="4" type="ORF">Psuf_041480</name>
</gene>
<reference evidence="4 5" key="2">
    <citation type="submission" date="2020-03" db="EMBL/GenBank/DDBJ databases">
        <authorList>
            <person name="Ichikawa N."/>
            <person name="Kimura A."/>
            <person name="Kitahashi Y."/>
            <person name="Uohara A."/>
        </authorList>
    </citation>
    <scope>NUCLEOTIDE SEQUENCE [LARGE SCALE GENOMIC DNA]</scope>
    <source>
        <strain evidence="4 5">NBRC 105367</strain>
    </source>
</reference>
<dbReference type="PANTHER" id="PTHR33392:SF6">
    <property type="entry name" value="POLYISOPRENYL-TEICHOIC ACID--PEPTIDOGLYCAN TEICHOIC ACID TRANSFERASE TAGU"/>
    <property type="match status" value="1"/>
</dbReference>
<evidence type="ECO:0000256" key="2">
    <source>
        <dbReference type="SAM" id="MobiDB-lite"/>
    </source>
</evidence>
<dbReference type="Proteomes" id="UP000503011">
    <property type="component" value="Chromosome"/>
</dbReference>
<accession>A0A6F8YL28</accession>
<feature type="region of interest" description="Disordered" evidence="2">
    <location>
        <begin position="63"/>
        <end position="83"/>
    </location>
</feature>
<dbReference type="Gene3D" id="3.40.630.190">
    <property type="entry name" value="LCP protein"/>
    <property type="match status" value="1"/>
</dbReference>
<evidence type="ECO:0000259" key="3">
    <source>
        <dbReference type="Pfam" id="PF03816"/>
    </source>
</evidence>
<dbReference type="InterPro" id="IPR050922">
    <property type="entry name" value="LytR/CpsA/Psr_CW_biosynth"/>
</dbReference>
<organism evidence="4 5">
    <name type="scientific">Phytohabitans suffuscus</name>
    <dbReference type="NCBI Taxonomy" id="624315"/>
    <lineage>
        <taxon>Bacteria</taxon>
        <taxon>Bacillati</taxon>
        <taxon>Actinomycetota</taxon>
        <taxon>Actinomycetes</taxon>
        <taxon>Micromonosporales</taxon>
        <taxon>Micromonosporaceae</taxon>
    </lineage>
</organism>
<dbReference type="AlphaFoldDB" id="A0A6F8YL28"/>
<dbReference type="RefSeq" id="WP_332108109.1">
    <property type="nucleotide sequence ID" value="NZ_AP022871.1"/>
</dbReference>
<proteinExistence type="inferred from homology"/>
<feature type="domain" description="Cell envelope-related transcriptional attenuator" evidence="3">
    <location>
        <begin position="17"/>
        <end position="135"/>
    </location>
</feature>
<comment type="similarity">
    <text evidence="1">Belongs to the LytR/CpsA/Psr (LCP) family.</text>
</comment>
<dbReference type="PANTHER" id="PTHR33392">
    <property type="entry name" value="POLYISOPRENYL-TEICHOIC ACID--PEPTIDOGLYCAN TEICHOIC ACID TRANSFERASE TAGU"/>
    <property type="match status" value="1"/>
</dbReference>
<evidence type="ECO:0000313" key="5">
    <source>
        <dbReference type="Proteomes" id="UP000503011"/>
    </source>
</evidence>
<dbReference type="Pfam" id="PF03816">
    <property type="entry name" value="LytR_cpsA_psr"/>
    <property type="match status" value="1"/>
</dbReference>
<protein>
    <recommendedName>
        <fullName evidence="3">Cell envelope-related transcriptional attenuator domain-containing protein</fullName>
    </recommendedName>
</protein>
<evidence type="ECO:0000256" key="1">
    <source>
        <dbReference type="ARBA" id="ARBA00006068"/>
    </source>
</evidence>
<reference evidence="4 5" key="1">
    <citation type="submission" date="2020-03" db="EMBL/GenBank/DDBJ databases">
        <title>Whole genome shotgun sequence of Phytohabitans suffuscus NBRC 105367.</title>
        <authorList>
            <person name="Komaki H."/>
            <person name="Tamura T."/>
        </authorList>
    </citation>
    <scope>NUCLEOTIDE SEQUENCE [LARGE SCALE GENOMIC DNA]</scope>
    <source>
        <strain evidence="4 5">NBRC 105367</strain>
    </source>
</reference>
<sequence>MSEGARRGDGKPDVAQGFQLLAQTVSRYTGIKRFDAGAVLTFTGFRELVDALGGVDIYVDQRTPSQHLRPDGSGRSAGNGPAGYGGPQMVYEVGMRHLVGWQALDYSRQRYLPGGDYTRQRHHQQLIRAVMAKALSLDVARDPLEFDRVLRALGQTLTFDGRGRPALDYGYALSGLRPETLTLVTLPGAGVGRGAGYRGEQLTAEGREFISELLAGRADAYLRAHPALVVR</sequence>
<dbReference type="InterPro" id="IPR004474">
    <property type="entry name" value="LytR_CpsA_psr"/>
</dbReference>
<name>A0A6F8YL28_9ACTN</name>